<dbReference type="KEGG" id="blin:BLSMQ_1665"/>
<dbReference type="AlphaFoldDB" id="A0A1D7W328"/>
<sequence length="46" mass="4707">MVAADESDALSGGFSLAAATTECIHARILHARLCTPPVISGKRVAV</sequence>
<evidence type="ECO:0000313" key="2">
    <source>
        <dbReference type="Proteomes" id="UP000094793"/>
    </source>
</evidence>
<dbReference type="EMBL" id="CP017150">
    <property type="protein sequence ID" value="AOP53375.1"/>
    <property type="molecule type" value="Genomic_DNA"/>
</dbReference>
<proteinExistence type="predicted"/>
<organism evidence="1 2">
    <name type="scientific">Brevibacterium aurantiacum</name>
    <dbReference type="NCBI Taxonomy" id="273384"/>
    <lineage>
        <taxon>Bacteria</taxon>
        <taxon>Bacillati</taxon>
        <taxon>Actinomycetota</taxon>
        <taxon>Actinomycetes</taxon>
        <taxon>Micrococcales</taxon>
        <taxon>Brevibacteriaceae</taxon>
        <taxon>Brevibacterium</taxon>
    </lineage>
</organism>
<gene>
    <name evidence="1" type="ORF">BLSMQ_1665</name>
</gene>
<reference evidence="2" key="1">
    <citation type="submission" date="2016-09" db="EMBL/GenBank/DDBJ databases">
        <title>Complete Genome Sequence of Brevibacterium linens SMQ-1335.</title>
        <authorList>
            <person name="de Melo A.G."/>
            <person name="Labrie S.J."/>
            <person name="Dumaresq J."/>
            <person name="Roberts R.J."/>
            <person name="Tremblay D.M."/>
            <person name="Moineau S."/>
        </authorList>
    </citation>
    <scope>NUCLEOTIDE SEQUENCE [LARGE SCALE GENOMIC DNA]</scope>
    <source>
        <strain evidence="2">SMQ-1335</strain>
    </source>
</reference>
<name>A0A1D7W328_BREAU</name>
<accession>A0A1D7W328</accession>
<protein>
    <submittedName>
        <fullName evidence="1">Uncharacterized protein</fullName>
    </submittedName>
</protein>
<dbReference type="Proteomes" id="UP000094793">
    <property type="component" value="Chromosome"/>
</dbReference>
<evidence type="ECO:0000313" key="1">
    <source>
        <dbReference type="EMBL" id="AOP53375.1"/>
    </source>
</evidence>